<sequence length="185" mass="19633">MPHCPYSAVPDPACIPGFTGFSCYPYCMGIHLKGSINQGIVLYGANDWRDSVQYILRDCGVGQSTAGGLVAGLQSNANARFTASWDPASQSCVNSGGGRGSKSCESQTQPVLRRGAEQLPFSIVIGSDSSYGRVRVWKMNAFALDQSQTTAANVMTWTFEGFSGDQTLQNSVTGKGPGVQCCLLK</sequence>
<organism evidence="1">
    <name type="scientific">Guillardia theta (strain CCMP2712)</name>
    <name type="common">Cryptophyte</name>
    <dbReference type="NCBI Taxonomy" id="905079"/>
    <lineage>
        <taxon>Eukaryota</taxon>
        <taxon>Cryptophyceae</taxon>
        <taxon>Pyrenomonadales</taxon>
        <taxon>Geminigeraceae</taxon>
        <taxon>Guillardia</taxon>
    </lineage>
</organism>
<accession>L1ILV2</accession>
<name>L1ILV2_GUITC</name>
<dbReference type="EMBL" id="JH993063">
    <property type="protein sequence ID" value="EKX37102.1"/>
    <property type="molecule type" value="Genomic_DNA"/>
</dbReference>
<dbReference type="PaxDb" id="55529-EKX37102"/>
<evidence type="ECO:0000313" key="3">
    <source>
        <dbReference type="Proteomes" id="UP000011087"/>
    </source>
</evidence>
<dbReference type="RefSeq" id="XP_005824082.1">
    <property type="nucleotide sequence ID" value="XM_005824025.1"/>
</dbReference>
<keyword evidence="3" id="KW-1185">Reference proteome</keyword>
<proteinExistence type="predicted"/>
<reference evidence="3" key="2">
    <citation type="submission" date="2012-11" db="EMBL/GenBank/DDBJ databases">
        <authorList>
            <person name="Kuo A."/>
            <person name="Curtis B.A."/>
            <person name="Tanifuji G."/>
            <person name="Burki F."/>
            <person name="Gruber A."/>
            <person name="Irimia M."/>
            <person name="Maruyama S."/>
            <person name="Arias M.C."/>
            <person name="Ball S.G."/>
            <person name="Gile G.H."/>
            <person name="Hirakawa Y."/>
            <person name="Hopkins J.F."/>
            <person name="Rensing S.A."/>
            <person name="Schmutz J."/>
            <person name="Symeonidi A."/>
            <person name="Elias M."/>
            <person name="Eveleigh R.J."/>
            <person name="Herman E.K."/>
            <person name="Klute M.J."/>
            <person name="Nakayama T."/>
            <person name="Obornik M."/>
            <person name="Reyes-Prieto A."/>
            <person name="Armbrust E.V."/>
            <person name="Aves S.J."/>
            <person name="Beiko R.G."/>
            <person name="Coutinho P."/>
            <person name="Dacks J.B."/>
            <person name="Durnford D.G."/>
            <person name="Fast N.M."/>
            <person name="Green B.R."/>
            <person name="Grisdale C."/>
            <person name="Hempe F."/>
            <person name="Henrissat B."/>
            <person name="Hoppner M.P."/>
            <person name="Ishida K.-I."/>
            <person name="Kim E."/>
            <person name="Koreny L."/>
            <person name="Kroth P.G."/>
            <person name="Liu Y."/>
            <person name="Malik S.-B."/>
            <person name="Maier U.G."/>
            <person name="McRose D."/>
            <person name="Mock T."/>
            <person name="Neilson J.A."/>
            <person name="Onodera N.T."/>
            <person name="Poole A.M."/>
            <person name="Pritham E.J."/>
            <person name="Richards T.A."/>
            <person name="Rocap G."/>
            <person name="Roy S.W."/>
            <person name="Sarai C."/>
            <person name="Schaack S."/>
            <person name="Shirato S."/>
            <person name="Slamovits C.H."/>
            <person name="Spencer D.F."/>
            <person name="Suzuki S."/>
            <person name="Worden A.Z."/>
            <person name="Zauner S."/>
            <person name="Barry K."/>
            <person name="Bell C."/>
            <person name="Bharti A.K."/>
            <person name="Crow J.A."/>
            <person name="Grimwood J."/>
            <person name="Kramer R."/>
            <person name="Lindquist E."/>
            <person name="Lucas S."/>
            <person name="Salamov A."/>
            <person name="McFadden G.I."/>
            <person name="Lane C.E."/>
            <person name="Keeling P.J."/>
            <person name="Gray M.W."/>
            <person name="Grigoriev I.V."/>
            <person name="Archibald J.M."/>
        </authorList>
    </citation>
    <scope>NUCLEOTIDE SEQUENCE</scope>
    <source>
        <strain evidence="3">CCMP2712</strain>
    </source>
</reference>
<reference evidence="2" key="3">
    <citation type="submission" date="2015-06" db="UniProtKB">
        <authorList>
            <consortium name="EnsemblProtists"/>
        </authorList>
    </citation>
    <scope>IDENTIFICATION</scope>
</reference>
<evidence type="ECO:0000313" key="1">
    <source>
        <dbReference type="EMBL" id="EKX37102.1"/>
    </source>
</evidence>
<evidence type="ECO:0000313" key="2">
    <source>
        <dbReference type="EnsemblProtists" id="EKX37102"/>
    </source>
</evidence>
<dbReference type="GeneID" id="17293856"/>
<dbReference type="Proteomes" id="UP000011087">
    <property type="component" value="Unassembled WGS sequence"/>
</dbReference>
<reference evidence="1 3" key="1">
    <citation type="journal article" date="2012" name="Nature">
        <title>Algal genomes reveal evolutionary mosaicism and the fate of nucleomorphs.</title>
        <authorList>
            <consortium name="DOE Joint Genome Institute"/>
            <person name="Curtis B.A."/>
            <person name="Tanifuji G."/>
            <person name="Burki F."/>
            <person name="Gruber A."/>
            <person name="Irimia M."/>
            <person name="Maruyama S."/>
            <person name="Arias M.C."/>
            <person name="Ball S.G."/>
            <person name="Gile G.H."/>
            <person name="Hirakawa Y."/>
            <person name="Hopkins J.F."/>
            <person name="Kuo A."/>
            <person name="Rensing S.A."/>
            <person name="Schmutz J."/>
            <person name="Symeonidi A."/>
            <person name="Elias M."/>
            <person name="Eveleigh R.J."/>
            <person name="Herman E.K."/>
            <person name="Klute M.J."/>
            <person name="Nakayama T."/>
            <person name="Obornik M."/>
            <person name="Reyes-Prieto A."/>
            <person name="Armbrust E.V."/>
            <person name="Aves S.J."/>
            <person name="Beiko R.G."/>
            <person name="Coutinho P."/>
            <person name="Dacks J.B."/>
            <person name="Durnford D.G."/>
            <person name="Fast N.M."/>
            <person name="Green B.R."/>
            <person name="Grisdale C.J."/>
            <person name="Hempel F."/>
            <person name="Henrissat B."/>
            <person name="Hoppner M.P."/>
            <person name="Ishida K."/>
            <person name="Kim E."/>
            <person name="Koreny L."/>
            <person name="Kroth P.G."/>
            <person name="Liu Y."/>
            <person name="Malik S.B."/>
            <person name="Maier U.G."/>
            <person name="McRose D."/>
            <person name="Mock T."/>
            <person name="Neilson J.A."/>
            <person name="Onodera N.T."/>
            <person name="Poole A.M."/>
            <person name="Pritham E.J."/>
            <person name="Richards T.A."/>
            <person name="Rocap G."/>
            <person name="Roy S.W."/>
            <person name="Sarai C."/>
            <person name="Schaack S."/>
            <person name="Shirato S."/>
            <person name="Slamovits C.H."/>
            <person name="Spencer D.F."/>
            <person name="Suzuki S."/>
            <person name="Worden A.Z."/>
            <person name="Zauner S."/>
            <person name="Barry K."/>
            <person name="Bell C."/>
            <person name="Bharti A.K."/>
            <person name="Crow J.A."/>
            <person name="Grimwood J."/>
            <person name="Kramer R."/>
            <person name="Lindquist E."/>
            <person name="Lucas S."/>
            <person name="Salamov A."/>
            <person name="McFadden G.I."/>
            <person name="Lane C.E."/>
            <person name="Keeling P.J."/>
            <person name="Gray M.W."/>
            <person name="Grigoriev I.V."/>
            <person name="Archibald J.M."/>
        </authorList>
    </citation>
    <scope>NUCLEOTIDE SEQUENCE</scope>
    <source>
        <strain evidence="1 3">CCMP2712</strain>
    </source>
</reference>
<dbReference type="HOGENOM" id="CLU_1463925_0_0_1"/>
<protein>
    <submittedName>
        <fullName evidence="1 2">Uncharacterized protein</fullName>
    </submittedName>
</protein>
<gene>
    <name evidence="1" type="ORF">GUITHDRAFT_116679</name>
</gene>
<dbReference type="EnsemblProtists" id="EKX37102">
    <property type="protein sequence ID" value="EKX37102"/>
    <property type="gene ID" value="GUITHDRAFT_116679"/>
</dbReference>
<dbReference type="AlphaFoldDB" id="L1ILV2"/>
<dbReference type="KEGG" id="gtt:GUITHDRAFT_116679"/>